<reference evidence="3" key="1">
    <citation type="submission" date="2021-01" db="EMBL/GenBank/DDBJ databases">
        <title>Whole genome shotgun sequence of Actinoplanes siamensis NBRC 109076.</title>
        <authorList>
            <person name="Komaki H."/>
            <person name="Tamura T."/>
        </authorList>
    </citation>
    <scope>NUCLEOTIDE SEQUENCE</scope>
    <source>
        <strain evidence="3">NBRC 109076</strain>
    </source>
</reference>
<evidence type="ECO:0000259" key="2">
    <source>
        <dbReference type="Pfam" id="PF09084"/>
    </source>
</evidence>
<organism evidence="3 4">
    <name type="scientific">Actinoplanes siamensis</name>
    <dbReference type="NCBI Taxonomy" id="1223317"/>
    <lineage>
        <taxon>Bacteria</taxon>
        <taxon>Bacillati</taxon>
        <taxon>Actinomycetota</taxon>
        <taxon>Actinomycetes</taxon>
        <taxon>Micromonosporales</taxon>
        <taxon>Micromonosporaceae</taxon>
        <taxon>Actinoplanes</taxon>
    </lineage>
</organism>
<feature type="signal peptide" evidence="1">
    <location>
        <begin position="1"/>
        <end position="22"/>
    </location>
</feature>
<dbReference type="Pfam" id="PF09084">
    <property type="entry name" value="NMT1"/>
    <property type="match status" value="1"/>
</dbReference>
<evidence type="ECO:0000313" key="4">
    <source>
        <dbReference type="Proteomes" id="UP000629619"/>
    </source>
</evidence>
<dbReference type="Gene3D" id="3.40.190.10">
    <property type="entry name" value="Periplasmic binding protein-like II"/>
    <property type="match status" value="2"/>
</dbReference>
<keyword evidence="1" id="KW-0732">Signal</keyword>
<name>A0A919ND51_9ACTN</name>
<feature type="chain" id="PRO_5039549926" description="SsuA/THI5-like domain-containing protein" evidence="1">
    <location>
        <begin position="23"/>
        <end position="335"/>
    </location>
</feature>
<evidence type="ECO:0000313" key="3">
    <source>
        <dbReference type="EMBL" id="GIF09034.1"/>
    </source>
</evidence>
<dbReference type="EMBL" id="BOMW01000072">
    <property type="protein sequence ID" value="GIF09034.1"/>
    <property type="molecule type" value="Genomic_DNA"/>
</dbReference>
<dbReference type="InterPro" id="IPR015168">
    <property type="entry name" value="SsuA/THI5"/>
</dbReference>
<dbReference type="PROSITE" id="PS51318">
    <property type="entry name" value="TAT"/>
    <property type="match status" value="1"/>
</dbReference>
<gene>
    <name evidence="3" type="ORF">Asi03nite_65720</name>
</gene>
<sequence length="335" mass="35545">MTSLTRRSVLSLGVLGAAAVAAACGAKDRAGQAGSGDNWTLRIGTIGSKNQLTSPTGYLHAKNQLLPLLASAKVGAIEVYTFPNGPDLNQALVGNRLDIASYGDTPALIARGAGQPTRLISQANVANDAGIVTVKSGVVSLQQLQGKVIATQTGSYIHRYLLGALQDLKITPKQIVHVYGTDTEAALEKRSVDAAAVPANYALLFQGKGYPLLELASRNRPQYLGTSATIVTEAVLKNQPGIVEAWQHAQNEATKRAKANWGDYLDFNTSLGAFPRGLVAKTVLPEQLPDTPFTDNGVKLLNGTKDFLVAQKIMKKDFSIDDWIAPGARSEWAPS</sequence>
<dbReference type="InterPro" id="IPR006311">
    <property type="entry name" value="TAT_signal"/>
</dbReference>
<comment type="caution">
    <text evidence="3">The sequence shown here is derived from an EMBL/GenBank/DDBJ whole genome shotgun (WGS) entry which is preliminary data.</text>
</comment>
<protein>
    <recommendedName>
        <fullName evidence="2">SsuA/THI5-like domain-containing protein</fullName>
    </recommendedName>
</protein>
<keyword evidence="4" id="KW-1185">Reference proteome</keyword>
<proteinExistence type="predicted"/>
<accession>A0A919ND51</accession>
<evidence type="ECO:0000256" key="1">
    <source>
        <dbReference type="SAM" id="SignalP"/>
    </source>
</evidence>
<dbReference type="AlphaFoldDB" id="A0A919ND51"/>
<dbReference type="Proteomes" id="UP000629619">
    <property type="component" value="Unassembled WGS sequence"/>
</dbReference>
<dbReference type="SUPFAM" id="SSF53850">
    <property type="entry name" value="Periplasmic binding protein-like II"/>
    <property type="match status" value="1"/>
</dbReference>
<dbReference type="RefSeq" id="WP_203684365.1">
    <property type="nucleotide sequence ID" value="NZ_BOMW01000072.1"/>
</dbReference>
<dbReference type="PROSITE" id="PS51257">
    <property type="entry name" value="PROKAR_LIPOPROTEIN"/>
    <property type="match status" value="1"/>
</dbReference>
<dbReference type="PANTHER" id="PTHR30024">
    <property type="entry name" value="ALIPHATIC SULFONATES-BINDING PROTEIN-RELATED"/>
    <property type="match status" value="1"/>
</dbReference>
<feature type="domain" description="SsuA/THI5-like" evidence="2">
    <location>
        <begin position="86"/>
        <end position="260"/>
    </location>
</feature>